<dbReference type="InterPro" id="IPR050646">
    <property type="entry name" value="Cas1"/>
</dbReference>
<evidence type="ECO:0000256" key="3">
    <source>
        <dbReference type="ARBA" id="ARBA00022759"/>
    </source>
</evidence>
<dbReference type="HAMAP" id="MF_01470">
    <property type="entry name" value="Cas1"/>
    <property type="match status" value="1"/>
</dbReference>
<keyword evidence="4 10" id="KW-0378">Hydrolase</keyword>
<evidence type="ECO:0000256" key="7">
    <source>
        <dbReference type="ARBA" id="ARBA00023125"/>
    </source>
</evidence>
<keyword evidence="2 10" id="KW-0479">Metal-binding</keyword>
<dbReference type="GO" id="GO:0004519">
    <property type="term" value="F:endonuclease activity"/>
    <property type="evidence" value="ECO:0007669"/>
    <property type="project" value="UniProtKB-KW"/>
</dbReference>
<comment type="caution">
    <text evidence="11">The sequence shown here is derived from an EMBL/GenBank/DDBJ whole genome shotgun (WGS) entry which is preliminary data.</text>
</comment>
<dbReference type="CDD" id="cd09720">
    <property type="entry name" value="Cas1_II"/>
    <property type="match status" value="1"/>
</dbReference>
<dbReference type="RefSeq" id="WP_188808105.1">
    <property type="nucleotide sequence ID" value="NZ_BMPU01000003.1"/>
</dbReference>
<evidence type="ECO:0000256" key="2">
    <source>
        <dbReference type="ARBA" id="ARBA00022723"/>
    </source>
</evidence>
<evidence type="ECO:0000256" key="8">
    <source>
        <dbReference type="ARBA" id="ARBA00023211"/>
    </source>
</evidence>
<organism evidence="11 12">
    <name type="scientific">Porphyromonas pasteri</name>
    <dbReference type="NCBI Taxonomy" id="1583331"/>
    <lineage>
        <taxon>Bacteria</taxon>
        <taxon>Pseudomonadati</taxon>
        <taxon>Bacteroidota</taxon>
        <taxon>Bacteroidia</taxon>
        <taxon>Bacteroidales</taxon>
        <taxon>Porphyromonadaceae</taxon>
        <taxon>Porphyromonas</taxon>
    </lineage>
</organism>
<dbReference type="NCBIfam" id="TIGR03639">
    <property type="entry name" value="cas1_NMENI"/>
    <property type="match status" value="1"/>
</dbReference>
<sequence>MMKRTIYIGNPAYLSLRLKQMEVRQPSDDRETTVRTIPIEDIGVVLLDHPQITITHTLLGALLENNCAVVTCSATHMPSGLLLPLDGHTLQTERFRAQLDASLPLRKQLWQQTVQAKILNQAHALHTVLGEPAKNMLAWSRQVKSGDADNLEARAAAFYWRNLFISLPGFVREREEAAPNSLLNYGYAILRAIIARALVSCGLLPTLGIHHHNKYNAYCLADDIMEPYRPYVDLLVVEICEEQGFPTELTKEIKARLLALPTLDVEIEGQRRPLMLAATQTATSLLRCFTGEARRLAYPLLSCEPSD</sequence>
<dbReference type="PANTHER" id="PTHR34353">
    <property type="entry name" value="CRISPR-ASSOCIATED ENDONUCLEASE CAS1 1"/>
    <property type="match status" value="1"/>
</dbReference>
<evidence type="ECO:0000256" key="5">
    <source>
        <dbReference type="ARBA" id="ARBA00022842"/>
    </source>
</evidence>
<evidence type="ECO:0000313" key="11">
    <source>
        <dbReference type="EMBL" id="GGM54328.1"/>
    </source>
</evidence>
<keyword evidence="3 10" id="KW-0255">Endonuclease</keyword>
<evidence type="ECO:0000256" key="10">
    <source>
        <dbReference type="HAMAP-Rule" id="MF_01470"/>
    </source>
</evidence>
<accession>A0ABQ2H734</accession>
<keyword evidence="6 10" id="KW-0051">Antiviral defense</keyword>
<evidence type="ECO:0000256" key="6">
    <source>
        <dbReference type="ARBA" id="ARBA00023118"/>
    </source>
</evidence>
<comment type="function">
    <text evidence="10">CRISPR (clustered regularly interspaced short palindromic repeat), is an adaptive immune system that provides protection against mobile genetic elements (viruses, transposable elements and conjugative plasmids). CRISPR clusters contain spacers, sequences complementary to antecedent mobile elements, and target invading nucleic acids. CRISPR clusters are transcribed and processed into CRISPR RNA (crRNA). Acts as a dsDNA endonuclease. Involved in the integration of spacer DNA into the CRISPR cassette.</text>
</comment>
<dbReference type="Gene3D" id="1.20.120.920">
    <property type="entry name" value="CRISPR-associated endonuclease Cas1, C-terminal domain"/>
    <property type="match status" value="1"/>
</dbReference>
<dbReference type="PANTHER" id="PTHR34353:SF2">
    <property type="entry name" value="CRISPR-ASSOCIATED ENDONUCLEASE CAS1 1"/>
    <property type="match status" value="1"/>
</dbReference>
<dbReference type="InterPro" id="IPR042206">
    <property type="entry name" value="CRISPR-assoc_Cas1_C"/>
</dbReference>
<dbReference type="EC" id="3.1.-.-" evidence="10"/>
<keyword evidence="12" id="KW-1185">Reference proteome</keyword>
<keyword evidence="8 10" id="KW-0464">Manganese</keyword>
<dbReference type="EMBL" id="BMPU01000003">
    <property type="protein sequence ID" value="GGM54328.1"/>
    <property type="molecule type" value="Genomic_DNA"/>
</dbReference>
<name>A0ABQ2H734_9PORP</name>
<dbReference type="NCBIfam" id="TIGR00287">
    <property type="entry name" value="cas1"/>
    <property type="match status" value="1"/>
</dbReference>
<evidence type="ECO:0000256" key="9">
    <source>
        <dbReference type="ARBA" id="ARBA00038592"/>
    </source>
</evidence>
<feature type="binding site" evidence="10">
    <location>
        <position position="152"/>
    </location>
    <ligand>
        <name>Mn(2+)</name>
        <dbReference type="ChEBI" id="CHEBI:29035"/>
    </ligand>
</feature>
<feature type="binding site" evidence="10">
    <location>
        <position position="226"/>
    </location>
    <ligand>
        <name>Mn(2+)</name>
        <dbReference type="ChEBI" id="CHEBI:29035"/>
    </ligand>
</feature>
<keyword evidence="5 10" id="KW-0460">Magnesium</keyword>
<dbReference type="Proteomes" id="UP000653477">
    <property type="component" value="Unassembled WGS sequence"/>
</dbReference>
<comment type="cofactor">
    <cofactor evidence="10">
        <name>Mg(2+)</name>
        <dbReference type="ChEBI" id="CHEBI:18420"/>
    </cofactor>
    <cofactor evidence="10">
        <name>Mn(2+)</name>
        <dbReference type="ChEBI" id="CHEBI:29035"/>
    </cofactor>
</comment>
<keyword evidence="7 10" id="KW-0238">DNA-binding</keyword>
<dbReference type="Pfam" id="PF01867">
    <property type="entry name" value="Cas_Cas1"/>
    <property type="match status" value="1"/>
</dbReference>
<dbReference type="InterPro" id="IPR002729">
    <property type="entry name" value="CRISPR-assoc_Cas1"/>
</dbReference>
<reference evidence="12" key="1">
    <citation type="journal article" date="2019" name="Int. J. Syst. Evol. Microbiol.">
        <title>The Global Catalogue of Microorganisms (GCM) 10K type strain sequencing project: providing services to taxonomists for standard genome sequencing and annotation.</title>
        <authorList>
            <consortium name="The Broad Institute Genomics Platform"/>
            <consortium name="The Broad Institute Genome Sequencing Center for Infectious Disease"/>
            <person name="Wu L."/>
            <person name="Ma J."/>
        </authorList>
    </citation>
    <scope>NUCLEOTIDE SEQUENCE [LARGE SCALE GENOMIC DNA]</scope>
    <source>
        <strain evidence="12">JCM 30531</strain>
    </source>
</reference>
<evidence type="ECO:0000313" key="12">
    <source>
        <dbReference type="Proteomes" id="UP000653477"/>
    </source>
</evidence>
<protein>
    <recommendedName>
        <fullName evidence="10">CRISPR-associated endonuclease Cas1</fullName>
        <ecNumber evidence="10">3.1.-.-</ecNumber>
    </recommendedName>
</protein>
<feature type="binding site" evidence="10">
    <location>
        <position position="211"/>
    </location>
    <ligand>
        <name>Mn(2+)</name>
        <dbReference type="ChEBI" id="CHEBI:29035"/>
    </ligand>
</feature>
<keyword evidence="1 10" id="KW-0540">Nuclease</keyword>
<evidence type="ECO:0000256" key="1">
    <source>
        <dbReference type="ARBA" id="ARBA00022722"/>
    </source>
</evidence>
<dbReference type="InterPro" id="IPR019855">
    <property type="entry name" value="CRISPR-assoc_Cas1_NMENI"/>
</dbReference>
<proteinExistence type="inferred from homology"/>
<comment type="similarity">
    <text evidence="10">Belongs to the CRISPR-associated endonuclease Cas1 family.</text>
</comment>
<evidence type="ECO:0000256" key="4">
    <source>
        <dbReference type="ARBA" id="ARBA00022801"/>
    </source>
</evidence>
<comment type="subunit">
    <text evidence="9 10">Homodimer, forms a heterotetramer with a Cas2 homodimer.</text>
</comment>
<gene>
    <name evidence="10 11" type="primary">cas1</name>
    <name evidence="11" type="ORF">GCM10007088_11310</name>
</gene>